<proteinExistence type="predicted"/>
<keyword evidence="5" id="KW-0067">ATP-binding</keyword>
<reference evidence="10 11" key="1">
    <citation type="journal article" date="2019" name="Commun. Biol.">
        <title>The bagworm genome reveals a unique fibroin gene that provides high tensile strength.</title>
        <authorList>
            <person name="Kono N."/>
            <person name="Nakamura H."/>
            <person name="Ohtoshi R."/>
            <person name="Tomita M."/>
            <person name="Numata K."/>
            <person name="Arakawa K."/>
        </authorList>
    </citation>
    <scope>NUCLEOTIDE SEQUENCE [LARGE SCALE GENOMIC DNA]</scope>
</reference>
<evidence type="ECO:0000256" key="8">
    <source>
        <dbReference type="ARBA" id="ARBA00023235"/>
    </source>
</evidence>
<dbReference type="PANTHER" id="PTHR47642:SF5">
    <property type="entry name" value="ATP-DEPENDENT DNA HELICASE"/>
    <property type="match status" value="1"/>
</dbReference>
<dbReference type="InterPro" id="IPR027417">
    <property type="entry name" value="P-loop_NTPase"/>
</dbReference>
<evidence type="ECO:0000256" key="3">
    <source>
        <dbReference type="ARBA" id="ARBA00022801"/>
    </source>
</evidence>
<evidence type="ECO:0000256" key="2">
    <source>
        <dbReference type="ARBA" id="ARBA00022763"/>
    </source>
</evidence>
<keyword evidence="2" id="KW-0227">DNA damage</keyword>
<keyword evidence="3" id="KW-0378">Hydrolase</keyword>
<dbReference type="AlphaFoldDB" id="A0A4C1VG64"/>
<dbReference type="OrthoDB" id="416437at2759"/>
<keyword evidence="11" id="KW-1185">Reference proteome</keyword>
<keyword evidence="7" id="KW-0234">DNA repair</keyword>
<dbReference type="SUPFAM" id="SSF52540">
    <property type="entry name" value="P-loop containing nucleoside triphosphate hydrolases"/>
    <property type="match status" value="1"/>
</dbReference>
<organism evidence="10 11">
    <name type="scientific">Eumeta variegata</name>
    <name type="common">Bagworm moth</name>
    <name type="synonym">Eumeta japonica</name>
    <dbReference type="NCBI Taxonomy" id="151549"/>
    <lineage>
        <taxon>Eukaryota</taxon>
        <taxon>Metazoa</taxon>
        <taxon>Ecdysozoa</taxon>
        <taxon>Arthropoda</taxon>
        <taxon>Hexapoda</taxon>
        <taxon>Insecta</taxon>
        <taxon>Pterygota</taxon>
        <taxon>Neoptera</taxon>
        <taxon>Endopterygota</taxon>
        <taxon>Lepidoptera</taxon>
        <taxon>Glossata</taxon>
        <taxon>Ditrysia</taxon>
        <taxon>Tineoidea</taxon>
        <taxon>Psychidae</taxon>
        <taxon>Oiketicinae</taxon>
        <taxon>Eumeta</taxon>
    </lineage>
</organism>
<comment type="caution">
    <text evidence="10">The sequence shown here is derived from an EMBL/GenBank/DDBJ whole genome shotgun (WGS) entry which is preliminary data.</text>
</comment>
<evidence type="ECO:0000256" key="5">
    <source>
        <dbReference type="ARBA" id="ARBA00022840"/>
    </source>
</evidence>
<dbReference type="STRING" id="151549.A0A4C1VG64"/>
<evidence type="ECO:0000313" key="11">
    <source>
        <dbReference type="Proteomes" id="UP000299102"/>
    </source>
</evidence>
<evidence type="ECO:0000256" key="6">
    <source>
        <dbReference type="ARBA" id="ARBA00023125"/>
    </source>
</evidence>
<gene>
    <name evidence="10" type="ORF">EVAR_16346_1</name>
</gene>
<dbReference type="Proteomes" id="UP000299102">
    <property type="component" value="Unassembled WGS sequence"/>
</dbReference>
<accession>A0A4C1VG64</accession>
<keyword evidence="6" id="KW-0238">DNA-binding</keyword>
<evidence type="ECO:0000259" key="9">
    <source>
        <dbReference type="Pfam" id="PF21530"/>
    </source>
</evidence>
<protein>
    <recommendedName>
        <fullName evidence="9">DNA helicase Pif1-like 2B domain-containing protein</fullName>
    </recommendedName>
</protein>
<dbReference type="EMBL" id="BGZK01000333">
    <property type="protein sequence ID" value="GBP37441.1"/>
    <property type="molecule type" value="Genomic_DNA"/>
</dbReference>
<keyword evidence="8" id="KW-0413">Isomerase</keyword>
<sequence>MKKTGELPIMLEIFVGAKVVLRYNIDVSEGLVNGIVGHITKIIWPCFQRVQMSTGIPSVRVDFDKKSVQPSLQLIQPKSIYYFQENIITVLLNEGYLPIILYWACTVQKVQGSILDHAVVYLGPKFYAAHQE</sequence>
<dbReference type="InterPro" id="IPR049163">
    <property type="entry name" value="Pif1-like_2B_dom"/>
</dbReference>
<evidence type="ECO:0000256" key="7">
    <source>
        <dbReference type="ARBA" id="ARBA00023204"/>
    </source>
</evidence>
<dbReference type="Pfam" id="PF21530">
    <property type="entry name" value="Pif1_2B_dom"/>
    <property type="match status" value="1"/>
</dbReference>
<name>A0A4C1VG64_EUMVA</name>
<keyword evidence="4" id="KW-0347">Helicase</keyword>
<dbReference type="PANTHER" id="PTHR47642">
    <property type="entry name" value="ATP-DEPENDENT DNA HELICASE"/>
    <property type="match status" value="1"/>
</dbReference>
<evidence type="ECO:0000256" key="1">
    <source>
        <dbReference type="ARBA" id="ARBA00022741"/>
    </source>
</evidence>
<evidence type="ECO:0000256" key="4">
    <source>
        <dbReference type="ARBA" id="ARBA00022806"/>
    </source>
</evidence>
<dbReference type="InterPro" id="IPR051055">
    <property type="entry name" value="PIF1_helicase"/>
</dbReference>
<feature type="domain" description="DNA helicase Pif1-like 2B" evidence="9">
    <location>
        <begin position="11"/>
        <end position="41"/>
    </location>
</feature>
<keyword evidence="1" id="KW-0547">Nucleotide-binding</keyword>
<evidence type="ECO:0000313" key="10">
    <source>
        <dbReference type="EMBL" id="GBP37441.1"/>
    </source>
</evidence>